<keyword evidence="3" id="KW-0378">Hydrolase</keyword>
<dbReference type="InterPro" id="IPR000073">
    <property type="entry name" value="AB_hydrolase_1"/>
</dbReference>
<accession>A0ABP8ESX2</accession>
<organism evidence="3 4">
    <name type="scientific">Georgenia daeguensis</name>
    <dbReference type="NCBI Taxonomy" id="908355"/>
    <lineage>
        <taxon>Bacteria</taxon>
        <taxon>Bacillati</taxon>
        <taxon>Actinomycetota</taxon>
        <taxon>Actinomycetes</taxon>
        <taxon>Micrococcales</taxon>
        <taxon>Bogoriellaceae</taxon>
        <taxon>Georgenia</taxon>
    </lineage>
</organism>
<feature type="domain" description="AB hydrolase-1" evidence="2">
    <location>
        <begin position="6"/>
        <end position="225"/>
    </location>
</feature>
<gene>
    <name evidence="3" type="ORF">GCM10022262_14480</name>
</gene>
<name>A0ABP8ESX2_9MICO</name>
<evidence type="ECO:0000313" key="3">
    <source>
        <dbReference type="EMBL" id="GAA4287089.1"/>
    </source>
</evidence>
<keyword evidence="4" id="KW-1185">Reference proteome</keyword>
<evidence type="ECO:0000256" key="1">
    <source>
        <dbReference type="SAM" id="MobiDB-lite"/>
    </source>
</evidence>
<feature type="compositionally biased region" description="Polar residues" evidence="1">
    <location>
        <begin position="262"/>
        <end position="273"/>
    </location>
</feature>
<dbReference type="EMBL" id="BAABBA010000006">
    <property type="protein sequence ID" value="GAA4287089.1"/>
    <property type="molecule type" value="Genomic_DNA"/>
</dbReference>
<proteinExistence type="predicted"/>
<dbReference type="InterPro" id="IPR029058">
    <property type="entry name" value="AB_hydrolase_fold"/>
</dbReference>
<dbReference type="SUPFAM" id="SSF53474">
    <property type="entry name" value="alpha/beta-Hydrolases"/>
    <property type="match status" value="1"/>
</dbReference>
<reference evidence="4" key="1">
    <citation type="journal article" date="2019" name="Int. J. Syst. Evol. Microbiol.">
        <title>The Global Catalogue of Microorganisms (GCM) 10K type strain sequencing project: providing services to taxonomists for standard genome sequencing and annotation.</title>
        <authorList>
            <consortium name="The Broad Institute Genomics Platform"/>
            <consortium name="The Broad Institute Genome Sequencing Center for Infectious Disease"/>
            <person name="Wu L."/>
            <person name="Ma J."/>
        </authorList>
    </citation>
    <scope>NUCLEOTIDE SEQUENCE [LARGE SCALE GENOMIC DNA]</scope>
    <source>
        <strain evidence="4">JCM 17459</strain>
    </source>
</reference>
<feature type="region of interest" description="Disordered" evidence="1">
    <location>
        <begin position="242"/>
        <end position="273"/>
    </location>
</feature>
<dbReference type="GO" id="GO:0016787">
    <property type="term" value="F:hydrolase activity"/>
    <property type="evidence" value="ECO:0007669"/>
    <property type="project" value="UniProtKB-KW"/>
</dbReference>
<evidence type="ECO:0000259" key="2">
    <source>
        <dbReference type="Pfam" id="PF12697"/>
    </source>
</evidence>
<comment type="caution">
    <text evidence="3">The sequence shown here is derived from an EMBL/GenBank/DDBJ whole genome shotgun (WGS) entry which is preliminary data.</text>
</comment>
<dbReference type="RefSeq" id="WP_345039341.1">
    <property type="nucleotide sequence ID" value="NZ_BAABBA010000006.1"/>
</dbReference>
<dbReference type="Proteomes" id="UP001499841">
    <property type="component" value="Unassembled WGS sequence"/>
</dbReference>
<dbReference type="PANTHER" id="PTHR42886:SF29">
    <property type="entry name" value="PUMMELIG, ISOFORM A"/>
    <property type="match status" value="1"/>
</dbReference>
<dbReference type="Pfam" id="PF12697">
    <property type="entry name" value="Abhydrolase_6"/>
    <property type="match status" value="1"/>
</dbReference>
<sequence length="273" mass="28748">MSVPTVVLVHGIRASRSMWLRQLAALEAAGVPAVAPDLPGHGTRAAEDFTVPAAVETIERAVARVDGPVVVAGLSLGGYLVLHWAARTPQRPAAILAASCCTQPAGPGLAAYRRLAALIGRLPDGGAGVNAFMVRRFLPEEARADLAAGGMTMSVMSAALAGMAGVDTYADITRIDAPVWFVNGRWDHFRAHERRFVAAAREGHLVLVPRGTHLVSLVRPVAFNRVLLELVDRVTADAADGAYGTRSSQARTPPTMPAEFGTMTTSSPSREST</sequence>
<dbReference type="PANTHER" id="PTHR42886">
    <property type="entry name" value="RE40534P-RELATED"/>
    <property type="match status" value="1"/>
</dbReference>
<dbReference type="Gene3D" id="3.40.50.1820">
    <property type="entry name" value="alpha/beta hydrolase"/>
    <property type="match status" value="1"/>
</dbReference>
<evidence type="ECO:0000313" key="4">
    <source>
        <dbReference type="Proteomes" id="UP001499841"/>
    </source>
</evidence>
<protein>
    <submittedName>
        <fullName evidence="3">Alpha/beta hydrolase</fullName>
    </submittedName>
</protein>